<dbReference type="AlphaFoldDB" id="E9RJJ2"/>
<dbReference type="EMBL" id="AB615353">
    <property type="protein sequence ID" value="BAJ77087.1"/>
    <property type="molecule type" value="Genomic_DNA"/>
</dbReference>
<dbReference type="RefSeq" id="WP_013603357.1">
    <property type="nucleotide sequence ID" value="NC_015149.1"/>
</dbReference>
<proteinExistence type="predicted"/>
<evidence type="ECO:0000259" key="2">
    <source>
        <dbReference type="PROSITE" id="PS51688"/>
    </source>
</evidence>
<reference evidence="3" key="1">
    <citation type="journal article" date="1997" name="Proc. Natl. Acad. Sci. U.S.A.">
        <title>Experimental surgery to create subgenomes of Bacillus subtilis 168.</title>
        <authorList>
            <person name="Itaya M."/>
            <person name="Tanaka T."/>
        </authorList>
    </citation>
    <scope>NUCLEOTIDE SEQUENCE</scope>
    <source>
        <strain evidence="3">IAM 11631</strain>
        <plasmid evidence="3">pLS32</plasmid>
    </source>
</reference>
<reference evidence="3" key="2">
    <citation type="submission" date="2011-02" db="EMBL/GenBank/DDBJ databases">
        <title>Genetic factors for stable replication of pLS32 in Bacillus subtilis.</title>
        <authorList>
            <person name="Itaya M."/>
        </authorList>
    </citation>
    <scope>NUCLEOTIDE SEQUENCE</scope>
    <source>
        <strain evidence="3">IAM 11631</strain>
        <plasmid evidence="3">pLS32</plasmid>
    </source>
</reference>
<dbReference type="InterPro" id="IPR030392">
    <property type="entry name" value="S74_ICA"/>
</dbReference>
<accession>E9RJJ2</accession>
<protein>
    <recommendedName>
        <fullName evidence="2">Peptidase S74 domain-containing protein</fullName>
    </recommendedName>
</protein>
<keyword evidence="3" id="KW-0614">Plasmid</keyword>
<feature type="region of interest" description="Disordered" evidence="1">
    <location>
        <begin position="97"/>
        <end position="117"/>
    </location>
</feature>
<sequence>MAIVASGQTTIMDMNDAIISGTAPTSPTVGTLWIDSSVSPNVLKSWNGSSWVIQSLALSGLDPAANTTLTNTTKTANEAKSTADSAKSTADAAKTAATTAQTTANGKNKAFRQSTQPTGTLTAGDLWFDTANGNRVSIYDGSKWVLSQFGNAAVDNLDAGSITTGTLKAIDISASFVDSNGQVNGTYFDGDEFRFMKFKSGVSNPDLKNPNISEIEQLSKIFVDGFAYATSTSAYGLGAAGLFYEGVGEENIGAWSIGSSAAGTMTVVSDSNIDIEVGSGQTISLYGNVFLGGDLNASNHNLNNVNHITINDAGGGEGIEWLGGNGWKIVESDNNLSNVSAGALQIASGGQRRMSISTAGNVYLSGTTFKGESGGTTHFASQGAARLVSDGGAEFLVGSDGTGSRVWSMDIYNRTYSSSPNLYITGAGTLGRSTSARKYKLLEEQISEELPYNILKLNPKTWFDKSAVEQLAGAIERSEDLTDSDIPYLERIGGLIAEDVEDAGLSLFVHYSNPDENGHREVEGLMYDRLWVLLIPLVRELFNRVETLEEKLKRR</sequence>
<evidence type="ECO:0000313" key="3">
    <source>
        <dbReference type="EMBL" id="BAJ77087.1"/>
    </source>
</evidence>
<dbReference type="PROSITE" id="PS51688">
    <property type="entry name" value="ICA"/>
    <property type="match status" value="1"/>
</dbReference>
<geneLocation type="plasmid" evidence="3">
    <name>pLS32</name>
</geneLocation>
<feature type="domain" description="Peptidase S74" evidence="2">
    <location>
        <begin position="435"/>
        <end position="552"/>
    </location>
</feature>
<name>E9RJJ2_BACNA</name>
<evidence type="ECO:0000256" key="1">
    <source>
        <dbReference type="SAM" id="MobiDB-lite"/>
    </source>
</evidence>
<organism evidence="3">
    <name type="scientific">Bacillus subtilis subsp. natto</name>
    <dbReference type="NCBI Taxonomy" id="86029"/>
    <lineage>
        <taxon>Bacteria</taxon>
        <taxon>Bacillati</taxon>
        <taxon>Bacillota</taxon>
        <taxon>Bacilli</taxon>
        <taxon>Bacillales</taxon>
        <taxon>Bacillaceae</taxon>
        <taxon>Bacillus</taxon>
    </lineage>
</organism>